<evidence type="ECO:0000256" key="14">
    <source>
        <dbReference type="ARBA" id="ARBA00031669"/>
    </source>
</evidence>
<dbReference type="HAMAP" id="MF_00530">
    <property type="entry name" value="ATP_synth_epsil_bac"/>
    <property type="match status" value="1"/>
</dbReference>
<dbReference type="PANTHER" id="PTHR13822">
    <property type="entry name" value="ATP SYNTHASE DELTA/EPSILON CHAIN"/>
    <property type="match status" value="1"/>
</dbReference>
<gene>
    <name evidence="18" type="primary">NDAI0A08200</name>
    <name evidence="18" type="ordered locus">NDAI_0A08200</name>
</gene>
<organism evidence="18 19">
    <name type="scientific">Naumovozyma dairenensis (strain ATCC 10597 / BCRC 20456 / CBS 421 / NBRC 0211 / NRRL Y-12639)</name>
    <name type="common">Saccharomyces dairenensis</name>
    <dbReference type="NCBI Taxonomy" id="1071378"/>
    <lineage>
        <taxon>Eukaryota</taxon>
        <taxon>Fungi</taxon>
        <taxon>Dikarya</taxon>
        <taxon>Ascomycota</taxon>
        <taxon>Saccharomycotina</taxon>
        <taxon>Saccharomycetes</taxon>
        <taxon>Saccharomycetales</taxon>
        <taxon>Saccharomycetaceae</taxon>
        <taxon>Naumovozyma</taxon>
    </lineage>
</organism>
<dbReference type="Pfam" id="PF21334">
    <property type="entry name" value="ATPD_C_fung"/>
    <property type="match status" value="1"/>
</dbReference>
<comment type="subunit">
    <text evidence="3">F-type ATPases have 2 components, CF(1) - the catalytic core - and CF(0) - the membrane proton channel. CF(1) has five subunits: alpha(3), beta(3), gamma(1), delta(1), epsilon(1). CF(0) has three main subunits: a, b and c.</text>
</comment>
<dbReference type="HOGENOM" id="CLU_084338_0_0_1"/>
<comment type="subcellular location">
    <subcellularLocation>
        <location evidence="1">Mitochondrion inner membrane</location>
    </subcellularLocation>
</comment>
<evidence type="ECO:0000313" key="18">
    <source>
        <dbReference type="EMBL" id="CCD22974.1"/>
    </source>
</evidence>
<dbReference type="GO" id="GO:0045259">
    <property type="term" value="C:proton-transporting ATP synthase complex"/>
    <property type="evidence" value="ECO:0007669"/>
    <property type="project" value="UniProtKB-KW"/>
</dbReference>
<evidence type="ECO:0000256" key="13">
    <source>
        <dbReference type="ARBA" id="ARBA00023310"/>
    </source>
</evidence>
<dbReference type="OMA" id="PHQTIYR"/>
<keyword evidence="12" id="KW-0139">CF(1)</keyword>
<evidence type="ECO:0000256" key="9">
    <source>
        <dbReference type="ARBA" id="ARBA00023065"/>
    </source>
</evidence>
<dbReference type="Proteomes" id="UP000000689">
    <property type="component" value="Chromosome 1"/>
</dbReference>
<comment type="similarity">
    <text evidence="2">Belongs to the ATPase epsilon chain family.</text>
</comment>
<evidence type="ECO:0000256" key="2">
    <source>
        <dbReference type="ARBA" id="ARBA00005712"/>
    </source>
</evidence>
<dbReference type="Gene3D" id="2.60.15.10">
    <property type="entry name" value="F0F1 ATP synthase delta/epsilon subunit, N-terminal"/>
    <property type="match status" value="1"/>
</dbReference>
<evidence type="ECO:0000256" key="1">
    <source>
        <dbReference type="ARBA" id="ARBA00004273"/>
    </source>
</evidence>
<dbReference type="InterPro" id="IPR001469">
    <property type="entry name" value="ATP_synth_F1_dsu/esu"/>
</dbReference>
<evidence type="ECO:0000256" key="4">
    <source>
        <dbReference type="ARBA" id="ARBA00016960"/>
    </source>
</evidence>
<evidence type="ECO:0000259" key="17">
    <source>
        <dbReference type="Pfam" id="PF21334"/>
    </source>
</evidence>
<dbReference type="GO" id="GO:0046933">
    <property type="term" value="F:proton-transporting ATP synthase activity, rotational mechanism"/>
    <property type="evidence" value="ECO:0007669"/>
    <property type="project" value="EnsemblFungi"/>
</dbReference>
<dbReference type="Pfam" id="PF02823">
    <property type="entry name" value="ATP-synt_DE_N"/>
    <property type="match status" value="1"/>
</dbReference>
<evidence type="ECO:0000256" key="8">
    <source>
        <dbReference type="ARBA" id="ARBA00022946"/>
    </source>
</evidence>
<dbReference type="InterPro" id="IPR020546">
    <property type="entry name" value="ATP_synth_F1_dsu/esu_N"/>
</dbReference>
<dbReference type="GO" id="GO:0016887">
    <property type="term" value="F:ATP hydrolysis activity"/>
    <property type="evidence" value="ECO:0007669"/>
    <property type="project" value="EnsemblFungi"/>
</dbReference>
<keyword evidence="6" id="KW-0375">Hydrogen ion transport</keyword>
<dbReference type="SUPFAM" id="SSF51344">
    <property type="entry name" value="Epsilon subunit of F1F0-ATP synthase N-terminal domain"/>
    <property type="match status" value="1"/>
</dbReference>
<keyword evidence="10" id="KW-0496">Mitochondrion</keyword>
<evidence type="ECO:0000256" key="5">
    <source>
        <dbReference type="ARBA" id="ARBA00022448"/>
    </source>
</evidence>
<keyword evidence="8" id="KW-0809">Transit peptide</keyword>
<dbReference type="Gene3D" id="6.10.140.880">
    <property type="match status" value="1"/>
</dbReference>
<reference evidence="18 19" key="1">
    <citation type="journal article" date="2011" name="Proc. Natl. Acad. Sci. U.S.A.">
        <title>Evolutionary erosion of yeast sex chromosomes by mating-type switching accidents.</title>
        <authorList>
            <person name="Gordon J.L."/>
            <person name="Armisen D."/>
            <person name="Proux-Wera E."/>
            <person name="Oheigeartaigh S.S."/>
            <person name="Byrne K.P."/>
            <person name="Wolfe K.H."/>
        </authorList>
    </citation>
    <scope>NUCLEOTIDE SEQUENCE [LARGE SCALE GENOMIC DNA]</scope>
    <source>
        <strain evidence="19">ATCC 10597 / BCRC 20456 / CBS 421 / NBRC 0211 / NRRL Y-12639</strain>
    </source>
</reference>
<dbReference type="InterPro" id="IPR036771">
    <property type="entry name" value="ATPsynth_dsu/esu_N"/>
</dbReference>
<keyword evidence="5" id="KW-0813">Transport</keyword>
<keyword evidence="7" id="KW-0999">Mitochondrion inner membrane</keyword>
<evidence type="ECO:0000256" key="6">
    <source>
        <dbReference type="ARBA" id="ARBA00022781"/>
    </source>
</evidence>
<evidence type="ECO:0000259" key="16">
    <source>
        <dbReference type="Pfam" id="PF02823"/>
    </source>
</evidence>
<evidence type="ECO:0000313" key="19">
    <source>
        <dbReference type="Proteomes" id="UP000000689"/>
    </source>
</evidence>
<dbReference type="CDD" id="cd12152">
    <property type="entry name" value="F1-ATPase_delta"/>
    <property type="match status" value="1"/>
</dbReference>
<dbReference type="FunFam" id="2.60.15.10:FF:000003">
    <property type="entry name" value="ATP synthase subunit delta, mitochondrial"/>
    <property type="match status" value="1"/>
</dbReference>
<dbReference type="eggNOG" id="KOG1758">
    <property type="taxonomic scope" value="Eukaryota"/>
</dbReference>
<evidence type="ECO:0000256" key="10">
    <source>
        <dbReference type="ARBA" id="ARBA00023128"/>
    </source>
</evidence>
<evidence type="ECO:0000256" key="15">
    <source>
        <dbReference type="ARBA" id="ARBA00045605"/>
    </source>
</evidence>
<sequence>MFRRHFLGLASKTSITRTSLLAKRFYAETVNSTSNVLKLQFALPHETLYSNTEVKQVNLPAKSGQIGILANHIPTVEQLNSGVVEIFESTNNSTKKYFIPGGFATMQPNSTLCITAVEAFPLDSFSEANVKSLLQEAKKNINSNDPKLASENTIKVELLENLLQSISKST</sequence>
<evidence type="ECO:0000256" key="7">
    <source>
        <dbReference type="ARBA" id="ARBA00022792"/>
    </source>
</evidence>
<dbReference type="AlphaFoldDB" id="G0W586"/>
<evidence type="ECO:0000256" key="3">
    <source>
        <dbReference type="ARBA" id="ARBA00011648"/>
    </source>
</evidence>
<keyword evidence="9" id="KW-0406">Ion transport</keyword>
<dbReference type="GeneID" id="11494222"/>
<dbReference type="PANTHER" id="PTHR13822:SF7">
    <property type="entry name" value="ATP SYNTHASE SUBUNIT DELTA, MITOCHONDRIAL"/>
    <property type="match status" value="1"/>
</dbReference>
<feature type="domain" description="ATP synthase F1 complex delta/epsilon subunit N-terminal" evidence="16">
    <location>
        <begin position="37"/>
        <end position="111"/>
    </location>
</feature>
<keyword evidence="13" id="KW-0066">ATP synthesis</keyword>
<dbReference type="KEGG" id="ndi:NDAI_0A08200"/>
<comment type="function">
    <text evidence="15">Mitochondrial membrane ATP synthase (F(1)F(0) ATP synthase or Complex V) produces ATP from ADP in the presence of a proton gradient across the membrane which is generated by electron transport complexes of the respiratory chain. F-type ATPases consist of two structural domains, F(1) - containing the extramembraneous catalytic core, and F(0) - containing the membrane proton channel, linked together by a central stalk and a peripheral stalk. During catalysis, ATP turnover in the catalytic domain of F(1) is coupled via a rotary mechanism of the central stalk subunits to proton translocation. Part of the complex F(1) domain and of the central stalk which is part of the complex rotary element. Rotation of the central stalk against the surrounding alpha(3)beta(3) subunits leads to hydrolysis of ATP in three separate catalytic sites on the beta subunits.</text>
</comment>
<accession>G0W586</accession>
<dbReference type="InterPro" id="IPR048938">
    <property type="entry name" value="ATPD_C_fung"/>
</dbReference>
<dbReference type="OrthoDB" id="270171at2759"/>
<dbReference type="STRING" id="1071378.G0W586"/>
<proteinExistence type="inferred from homology"/>
<evidence type="ECO:0000256" key="11">
    <source>
        <dbReference type="ARBA" id="ARBA00023136"/>
    </source>
</evidence>
<dbReference type="EMBL" id="HE580267">
    <property type="protein sequence ID" value="CCD22974.1"/>
    <property type="molecule type" value="Genomic_DNA"/>
</dbReference>
<dbReference type="RefSeq" id="XP_003668217.1">
    <property type="nucleotide sequence ID" value="XM_003668169.1"/>
</dbReference>
<name>G0W586_NAUDC</name>
<evidence type="ECO:0000256" key="12">
    <source>
        <dbReference type="ARBA" id="ARBA00023196"/>
    </source>
</evidence>
<protein>
    <recommendedName>
        <fullName evidence="4">ATP synthase subunit delta, mitochondrial</fullName>
    </recommendedName>
    <alternativeName>
        <fullName evidence="14">F-ATPase delta subunit</fullName>
    </alternativeName>
</protein>
<feature type="domain" description="F1F0-ATP synthase subunit delta C-terminal" evidence="17">
    <location>
        <begin position="125"/>
        <end position="162"/>
    </location>
</feature>
<keyword evidence="19" id="KW-1185">Reference proteome</keyword>
<keyword evidence="11" id="KW-0472">Membrane</keyword>
<dbReference type="GO" id="GO:0005743">
    <property type="term" value="C:mitochondrial inner membrane"/>
    <property type="evidence" value="ECO:0007669"/>
    <property type="project" value="UniProtKB-SubCell"/>
</dbReference>